<evidence type="ECO:0000313" key="2">
    <source>
        <dbReference type="Proteomes" id="UP000195402"/>
    </source>
</evidence>
<sequence>MGRIENNIMVWNLNFSRRIIRTVEIEEFAVLMNALDNFEFDSTSEDEVMWIASKSKEFTVASCYGSVVRRMESSMDQH</sequence>
<evidence type="ECO:0000313" key="1">
    <source>
        <dbReference type="EMBL" id="OVA08225.1"/>
    </source>
</evidence>
<reference evidence="1 2" key="1">
    <citation type="journal article" date="2017" name="Mol. Plant">
        <title>The Genome of Medicinal Plant Macleaya cordata Provides New Insights into Benzylisoquinoline Alkaloids Metabolism.</title>
        <authorList>
            <person name="Liu X."/>
            <person name="Liu Y."/>
            <person name="Huang P."/>
            <person name="Ma Y."/>
            <person name="Qing Z."/>
            <person name="Tang Q."/>
            <person name="Cao H."/>
            <person name="Cheng P."/>
            <person name="Zheng Y."/>
            <person name="Yuan Z."/>
            <person name="Zhou Y."/>
            <person name="Liu J."/>
            <person name="Tang Z."/>
            <person name="Zhuo Y."/>
            <person name="Zhang Y."/>
            <person name="Yu L."/>
            <person name="Huang J."/>
            <person name="Yang P."/>
            <person name="Peng Q."/>
            <person name="Zhang J."/>
            <person name="Jiang W."/>
            <person name="Zhang Z."/>
            <person name="Lin K."/>
            <person name="Ro D.K."/>
            <person name="Chen X."/>
            <person name="Xiong X."/>
            <person name="Shang Y."/>
            <person name="Huang S."/>
            <person name="Zeng J."/>
        </authorList>
    </citation>
    <scope>NUCLEOTIDE SEQUENCE [LARGE SCALE GENOMIC DNA]</scope>
    <source>
        <strain evidence="2">cv. BLH2017</strain>
        <tissue evidence="1">Root</tissue>
    </source>
</reference>
<proteinExistence type="predicted"/>
<dbReference type="AlphaFoldDB" id="A0A200QCQ3"/>
<gene>
    <name evidence="1" type="ORF">BVC80_1101g28</name>
</gene>
<dbReference type="EMBL" id="MVGT01002338">
    <property type="protein sequence ID" value="OVA08225.1"/>
    <property type="molecule type" value="Genomic_DNA"/>
</dbReference>
<name>A0A200QCQ3_MACCD</name>
<dbReference type="Proteomes" id="UP000195402">
    <property type="component" value="Unassembled WGS sequence"/>
</dbReference>
<dbReference type="OrthoDB" id="696485at2759"/>
<organism evidence="1 2">
    <name type="scientific">Macleaya cordata</name>
    <name type="common">Five-seeded plume-poppy</name>
    <name type="synonym">Bocconia cordata</name>
    <dbReference type="NCBI Taxonomy" id="56857"/>
    <lineage>
        <taxon>Eukaryota</taxon>
        <taxon>Viridiplantae</taxon>
        <taxon>Streptophyta</taxon>
        <taxon>Embryophyta</taxon>
        <taxon>Tracheophyta</taxon>
        <taxon>Spermatophyta</taxon>
        <taxon>Magnoliopsida</taxon>
        <taxon>Ranunculales</taxon>
        <taxon>Papaveraceae</taxon>
        <taxon>Papaveroideae</taxon>
        <taxon>Macleaya</taxon>
    </lineage>
</organism>
<comment type="caution">
    <text evidence="1">The sequence shown here is derived from an EMBL/GenBank/DDBJ whole genome shotgun (WGS) entry which is preliminary data.</text>
</comment>
<protein>
    <submittedName>
        <fullName evidence="1">Uncharacterized protein</fullName>
    </submittedName>
</protein>
<dbReference type="InParanoid" id="A0A200QCQ3"/>
<accession>A0A200QCQ3</accession>
<keyword evidence="2" id="KW-1185">Reference proteome</keyword>